<proteinExistence type="predicted"/>
<sequence length="352" mass="38469">MKIYSSLLFSLLLIVVLHSNVFSQQKTISELSSLKELNLTSSGVHHFWLNMGTNTFGQPILVPIIVVQGNEVGPTLGITAAIHGNELNGIPIIHQLAAALDANRLKGRVIAIPGINTLSIELNQRKFVDDEDVNRSFPGKSNGSESEQYAHKIKERILPVFDVHLDLHTASFGRVNTLYARADASNDTILKLAELQQPDIILHSKGKPSFGTTSSATETLRAEAAALGIPSITVEYGNPQVFQKDMINRGVNGILNTLIWLNMYDGNISTDPIKPVYCKKSYWIYTDKGGFLEVPVKLNQLIKKGDPIGIIKNAFGEIIDTYLAPEDGIVIGKSTNPANRSGGRIIHLGILE</sequence>
<evidence type="ECO:0000256" key="1">
    <source>
        <dbReference type="ARBA" id="ARBA00001947"/>
    </source>
</evidence>
<evidence type="ECO:0000256" key="4">
    <source>
        <dbReference type="ARBA" id="ARBA00022833"/>
    </source>
</evidence>
<accession>A0ABV9N6C2</accession>
<evidence type="ECO:0000313" key="7">
    <source>
        <dbReference type="Proteomes" id="UP001595953"/>
    </source>
</evidence>
<comment type="cofactor">
    <cofactor evidence="1">
        <name>Zn(2+)</name>
        <dbReference type="ChEBI" id="CHEBI:29105"/>
    </cofactor>
</comment>
<dbReference type="RefSeq" id="WP_387964071.1">
    <property type="nucleotide sequence ID" value="NZ_JBHSGP010000014.1"/>
</dbReference>
<name>A0ABV9N6C2_9FLAO</name>
<evidence type="ECO:0000256" key="2">
    <source>
        <dbReference type="ARBA" id="ARBA00022723"/>
    </source>
</evidence>
<comment type="caution">
    <text evidence="6">The sequence shown here is derived from an EMBL/GenBank/DDBJ whole genome shotgun (WGS) entry which is preliminary data.</text>
</comment>
<keyword evidence="7" id="KW-1185">Reference proteome</keyword>
<keyword evidence="4" id="KW-0862">Zinc</keyword>
<dbReference type="PIRSF" id="PIRSF039012">
    <property type="entry name" value="ASP"/>
    <property type="match status" value="1"/>
</dbReference>
<evidence type="ECO:0000256" key="3">
    <source>
        <dbReference type="ARBA" id="ARBA00022801"/>
    </source>
</evidence>
<organism evidence="6 7">
    <name type="scientific">Geojedonia litorea</name>
    <dbReference type="NCBI Taxonomy" id="1268269"/>
    <lineage>
        <taxon>Bacteria</taxon>
        <taxon>Pseudomonadati</taxon>
        <taxon>Bacteroidota</taxon>
        <taxon>Flavobacteriia</taxon>
        <taxon>Flavobacteriales</taxon>
        <taxon>Flavobacteriaceae</taxon>
        <taxon>Geojedonia</taxon>
    </lineage>
</organism>
<dbReference type="SUPFAM" id="SSF53187">
    <property type="entry name" value="Zn-dependent exopeptidases"/>
    <property type="match status" value="1"/>
</dbReference>
<reference evidence="7" key="1">
    <citation type="journal article" date="2019" name="Int. J. Syst. Evol. Microbiol.">
        <title>The Global Catalogue of Microorganisms (GCM) 10K type strain sequencing project: providing services to taxonomists for standard genome sequencing and annotation.</title>
        <authorList>
            <consortium name="The Broad Institute Genomics Platform"/>
            <consortium name="The Broad Institute Genome Sequencing Center for Infectious Disease"/>
            <person name="Wu L."/>
            <person name="Ma J."/>
        </authorList>
    </citation>
    <scope>NUCLEOTIDE SEQUENCE [LARGE SCALE GENOMIC DNA]</scope>
    <source>
        <strain evidence="7">CCUG 63682</strain>
    </source>
</reference>
<keyword evidence="2" id="KW-0479">Metal-binding</keyword>
<evidence type="ECO:0000259" key="5">
    <source>
        <dbReference type="Pfam" id="PF24827"/>
    </source>
</evidence>
<dbReference type="InterPro" id="IPR053138">
    <property type="entry name" value="N-alpha-Ac-DABA_deacetylase"/>
</dbReference>
<dbReference type="Gene3D" id="3.40.630.10">
    <property type="entry name" value="Zn peptidases"/>
    <property type="match status" value="1"/>
</dbReference>
<dbReference type="InterPro" id="IPR043795">
    <property type="entry name" value="N-alpha-Ac-DABA-like"/>
</dbReference>
<dbReference type="Proteomes" id="UP001595953">
    <property type="component" value="Unassembled WGS sequence"/>
</dbReference>
<evidence type="ECO:0000313" key="6">
    <source>
        <dbReference type="EMBL" id="MFC4723041.1"/>
    </source>
</evidence>
<dbReference type="InterPro" id="IPR055438">
    <property type="entry name" value="AstE_AspA_cat"/>
</dbReference>
<dbReference type="Pfam" id="PF24827">
    <property type="entry name" value="AstE_AspA_cat"/>
    <property type="match status" value="1"/>
</dbReference>
<dbReference type="EMBL" id="JBHSGP010000014">
    <property type="protein sequence ID" value="MFC4723041.1"/>
    <property type="molecule type" value="Genomic_DNA"/>
</dbReference>
<protein>
    <submittedName>
        <fullName evidence="6">Succinylglutamate desuccinylase/aspartoacylase family protein</fullName>
    </submittedName>
</protein>
<dbReference type="PANTHER" id="PTHR37326">
    <property type="entry name" value="BLL3975 PROTEIN"/>
    <property type="match status" value="1"/>
</dbReference>
<dbReference type="CDD" id="cd06251">
    <property type="entry name" value="M14_ASTE_ASPA-like"/>
    <property type="match status" value="1"/>
</dbReference>
<dbReference type="PANTHER" id="PTHR37326:SF1">
    <property type="entry name" value="BLL3975 PROTEIN"/>
    <property type="match status" value="1"/>
</dbReference>
<feature type="domain" description="Succinylglutamate desuccinylase/Aspartoacylase catalytic" evidence="5">
    <location>
        <begin position="73"/>
        <end position="258"/>
    </location>
</feature>
<keyword evidence="3" id="KW-0378">Hydrolase</keyword>
<gene>
    <name evidence="6" type="ORF">ACFO5O_11965</name>
</gene>